<gene>
    <name evidence="5" type="ORF">CHC_T00002274001</name>
</gene>
<dbReference type="GO" id="GO:1990072">
    <property type="term" value="C:TRAPPIII protein complex"/>
    <property type="evidence" value="ECO:0007669"/>
    <property type="project" value="TreeGrafter"/>
</dbReference>
<dbReference type="PANTHER" id="PTHR13134:SF3">
    <property type="entry name" value="TRAFFICKING PROTEIN PARTICLE COMPLEX SUBUNIT 13"/>
    <property type="match status" value="1"/>
</dbReference>
<evidence type="ECO:0000259" key="3">
    <source>
        <dbReference type="Pfam" id="PF06159"/>
    </source>
</evidence>
<feature type="compositionally biased region" description="Low complexity" evidence="2">
    <location>
        <begin position="1"/>
        <end position="21"/>
    </location>
</feature>
<dbReference type="Pfam" id="PF23643">
    <property type="entry name" value="TRAPPC13_C"/>
    <property type="match status" value="1"/>
</dbReference>
<dbReference type="GeneID" id="17321015"/>
<proteinExistence type="inferred from homology"/>
<dbReference type="AlphaFoldDB" id="R7Q6R0"/>
<name>R7Q6R0_CHOCR</name>
<dbReference type="PANTHER" id="PTHR13134">
    <property type="entry name" value="TRAFFICKING PROTEIN PARTICLE COMPLEX SUBUNIT 13"/>
    <property type="match status" value="1"/>
</dbReference>
<accession>R7Q6R0</accession>
<dbReference type="EMBL" id="HG001647">
    <property type="protein sequence ID" value="CDF33488.1"/>
    <property type="molecule type" value="Genomic_DNA"/>
</dbReference>
<evidence type="ECO:0000313" key="6">
    <source>
        <dbReference type="Proteomes" id="UP000012073"/>
    </source>
</evidence>
<feature type="compositionally biased region" description="Polar residues" evidence="2">
    <location>
        <begin position="330"/>
        <end position="339"/>
    </location>
</feature>
<reference evidence="6" key="1">
    <citation type="journal article" date="2013" name="Proc. Natl. Acad. Sci. U.S.A.">
        <title>Genome structure and metabolic features in the red seaweed Chondrus crispus shed light on evolution of the Archaeplastida.</title>
        <authorList>
            <person name="Collen J."/>
            <person name="Porcel B."/>
            <person name="Carre W."/>
            <person name="Ball S.G."/>
            <person name="Chaparro C."/>
            <person name="Tonon T."/>
            <person name="Barbeyron T."/>
            <person name="Michel G."/>
            <person name="Noel B."/>
            <person name="Valentin K."/>
            <person name="Elias M."/>
            <person name="Artiguenave F."/>
            <person name="Arun A."/>
            <person name="Aury J.M."/>
            <person name="Barbosa-Neto J.F."/>
            <person name="Bothwell J.H."/>
            <person name="Bouget F.Y."/>
            <person name="Brillet L."/>
            <person name="Cabello-Hurtado F."/>
            <person name="Capella-Gutierrez S."/>
            <person name="Charrier B."/>
            <person name="Cladiere L."/>
            <person name="Cock J.M."/>
            <person name="Coelho S.M."/>
            <person name="Colleoni C."/>
            <person name="Czjzek M."/>
            <person name="Da Silva C."/>
            <person name="Delage L."/>
            <person name="Denoeud F."/>
            <person name="Deschamps P."/>
            <person name="Dittami S.M."/>
            <person name="Gabaldon T."/>
            <person name="Gachon C.M."/>
            <person name="Groisillier A."/>
            <person name="Herve C."/>
            <person name="Jabbari K."/>
            <person name="Katinka M."/>
            <person name="Kloareg B."/>
            <person name="Kowalczyk N."/>
            <person name="Labadie K."/>
            <person name="Leblanc C."/>
            <person name="Lopez P.J."/>
            <person name="McLachlan D.H."/>
            <person name="Meslet-Cladiere L."/>
            <person name="Moustafa A."/>
            <person name="Nehr Z."/>
            <person name="Nyvall Collen P."/>
            <person name="Panaud O."/>
            <person name="Partensky F."/>
            <person name="Poulain J."/>
            <person name="Rensing S.A."/>
            <person name="Rousvoal S."/>
            <person name="Samson G."/>
            <person name="Symeonidi A."/>
            <person name="Weissenbach J."/>
            <person name="Zambounis A."/>
            <person name="Wincker P."/>
            <person name="Boyen C."/>
        </authorList>
    </citation>
    <scope>NUCLEOTIDE SEQUENCE [LARGE SCALE GENOMIC DNA]</scope>
    <source>
        <strain evidence="6">cv. Stackhouse</strain>
    </source>
</reference>
<feature type="region of interest" description="Disordered" evidence="2">
    <location>
        <begin position="1"/>
        <end position="23"/>
    </location>
</feature>
<dbReference type="InterPro" id="IPR010378">
    <property type="entry name" value="TRAPPC13"/>
</dbReference>
<organism evidence="5 6">
    <name type="scientific">Chondrus crispus</name>
    <name type="common">Carrageen Irish moss</name>
    <name type="synonym">Polymorpha crispa</name>
    <dbReference type="NCBI Taxonomy" id="2769"/>
    <lineage>
        <taxon>Eukaryota</taxon>
        <taxon>Rhodophyta</taxon>
        <taxon>Florideophyceae</taxon>
        <taxon>Rhodymeniophycidae</taxon>
        <taxon>Gigartinales</taxon>
        <taxon>Gigartinaceae</taxon>
        <taxon>Chondrus</taxon>
    </lineage>
</organism>
<feature type="domain" description="Trafficking protein particle complex subunit 13 C-terminal" evidence="4">
    <location>
        <begin position="419"/>
        <end position="509"/>
    </location>
</feature>
<dbReference type="Gramene" id="CDF33488">
    <property type="protein sequence ID" value="CDF33488"/>
    <property type="gene ID" value="CHC_T00002274001"/>
</dbReference>
<dbReference type="Proteomes" id="UP000012073">
    <property type="component" value="Unassembled WGS sequence"/>
</dbReference>
<comment type="similarity">
    <text evidence="1">Belongs to the TRAPPC13 family.</text>
</comment>
<protein>
    <submittedName>
        <fullName evidence="5">Uncharacterized protein</fullName>
    </submittedName>
</protein>
<dbReference type="InterPro" id="IPR055428">
    <property type="entry name" value="TRAPPC13_C"/>
</dbReference>
<dbReference type="RefSeq" id="XP_005713291.1">
    <property type="nucleotide sequence ID" value="XM_005713234.1"/>
</dbReference>
<dbReference type="OrthoDB" id="10250284at2759"/>
<dbReference type="InterPro" id="IPR055427">
    <property type="entry name" value="TRAPPC13_N"/>
</dbReference>
<feature type="region of interest" description="Disordered" evidence="2">
    <location>
        <begin position="329"/>
        <end position="370"/>
    </location>
</feature>
<dbReference type="Pfam" id="PF06159">
    <property type="entry name" value="TRAPPC13_N"/>
    <property type="match status" value="1"/>
</dbReference>
<feature type="domain" description="Trafficking protein particle complex subunit 13 N-terminal" evidence="3">
    <location>
        <begin position="22"/>
        <end position="192"/>
    </location>
</feature>
<dbReference type="KEGG" id="ccp:CHC_T00002274001"/>
<dbReference type="STRING" id="2769.R7Q6R0"/>
<evidence type="ECO:0000256" key="1">
    <source>
        <dbReference type="ARBA" id="ARBA00010785"/>
    </source>
</evidence>
<evidence type="ECO:0000259" key="4">
    <source>
        <dbReference type="Pfam" id="PF23643"/>
    </source>
</evidence>
<feature type="compositionally biased region" description="Polar residues" evidence="2">
    <location>
        <begin position="360"/>
        <end position="370"/>
    </location>
</feature>
<sequence length="515" mass="55416">MRDAAPPRAATASSDPSTASSHPLALSVMRLTIPLPNRTNAMPFIRQEPSEALSPSEANVPDPLLQNIPPWEGEGAPCGVGAMSVLPASFGSIYASETFRSFISVYNQSTGPVQSVSISVQIQTSTQTTISLLDTTPSPRPMLDPKTSINNIVKIPLPDVGMHKLLCAASYRVQKSKHSQIRTYRQVFRFNVLPPLEPSLSVIPLYKGLNCFQFPDAHARYITNFAHYLVDLRVLNAVPVPVYLTDATFIPCKPFRVRSLLRQSADDIILEKDGLGEEDAKVEARNVSMGVGDARNFLFHVYTSLNESGKDTARGGDTAVVATASVAQLEASNRGSEPPSQRKKSITSASQASGRPAATGMSNPTIPVSSVETAPHQLGHITISWRSALGENGHLDNIVTAMAPVTRHDDVEVSIYAVPEQIHAHRPFVARCAARNNTGRAARLYLQIRRDLVGEIVPVGVSGVSLGEVQPGCTVRCSITLIPLVRGQHTISGVRVVDIDSNKNFKADAALVSVS</sequence>
<evidence type="ECO:0000313" key="5">
    <source>
        <dbReference type="EMBL" id="CDF33488.1"/>
    </source>
</evidence>
<dbReference type="PhylomeDB" id="R7Q6R0"/>
<dbReference type="OMA" id="MLTIPQN"/>
<evidence type="ECO:0000256" key="2">
    <source>
        <dbReference type="SAM" id="MobiDB-lite"/>
    </source>
</evidence>
<keyword evidence="6" id="KW-1185">Reference proteome</keyword>